<dbReference type="PANTHER" id="PTHR18901">
    <property type="entry name" value="2-DEOXYGLUCOSE-6-PHOSPHATE PHOSPHATASE 2"/>
    <property type="match status" value="1"/>
</dbReference>
<dbReference type="SUPFAM" id="SSF56784">
    <property type="entry name" value="HAD-like"/>
    <property type="match status" value="1"/>
</dbReference>
<dbReference type="EMBL" id="OV725081">
    <property type="protein sequence ID" value="CAH1403391.1"/>
    <property type="molecule type" value="Genomic_DNA"/>
</dbReference>
<dbReference type="Proteomes" id="UP001152798">
    <property type="component" value="Chromosome 5"/>
</dbReference>
<protein>
    <submittedName>
        <fullName evidence="1">Uncharacterized protein</fullName>
    </submittedName>
</protein>
<dbReference type="SFLD" id="SFLDG01129">
    <property type="entry name" value="C1.5:_HAD__Beta-PGM__Phosphata"/>
    <property type="match status" value="1"/>
</dbReference>
<dbReference type="PANTHER" id="PTHR18901:SF44">
    <property type="entry name" value="OS01G0757900 PROTEIN"/>
    <property type="match status" value="1"/>
</dbReference>
<dbReference type="SFLD" id="SFLDS00003">
    <property type="entry name" value="Haloacid_Dehalogenase"/>
    <property type="match status" value="1"/>
</dbReference>
<dbReference type="OrthoDB" id="40579at2759"/>
<dbReference type="InterPro" id="IPR023198">
    <property type="entry name" value="PGP-like_dom2"/>
</dbReference>
<dbReference type="GO" id="GO:0006114">
    <property type="term" value="P:glycerol biosynthetic process"/>
    <property type="evidence" value="ECO:0007669"/>
    <property type="project" value="TreeGrafter"/>
</dbReference>
<organism evidence="1 2">
    <name type="scientific">Nezara viridula</name>
    <name type="common">Southern green stink bug</name>
    <name type="synonym">Cimex viridulus</name>
    <dbReference type="NCBI Taxonomy" id="85310"/>
    <lineage>
        <taxon>Eukaryota</taxon>
        <taxon>Metazoa</taxon>
        <taxon>Ecdysozoa</taxon>
        <taxon>Arthropoda</taxon>
        <taxon>Hexapoda</taxon>
        <taxon>Insecta</taxon>
        <taxon>Pterygota</taxon>
        <taxon>Neoptera</taxon>
        <taxon>Paraneoptera</taxon>
        <taxon>Hemiptera</taxon>
        <taxon>Heteroptera</taxon>
        <taxon>Panheteroptera</taxon>
        <taxon>Pentatomomorpha</taxon>
        <taxon>Pentatomoidea</taxon>
        <taxon>Pentatomidae</taxon>
        <taxon>Pentatominae</taxon>
        <taxon>Nezara</taxon>
    </lineage>
</organism>
<dbReference type="Gene3D" id="1.10.150.240">
    <property type="entry name" value="Putative phosphatase, domain 2"/>
    <property type="match status" value="1"/>
</dbReference>
<dbReference type="Pfam" id="PF13419">
    <property type="entry name" value="HAD_2"/>
    <property type="match status" value="1"/>
</dbReference>
<sequence>MSTSVARLLFKTAPYPQYFALQIRSKICDQTERYKEKDEVKKTNCFDQVKALHDRDTHPVSHVIMDLDGVILDSARYNAIAHEEYLMKWKKHLKTVTKYKILGLRNVDAGNIITYEYDMPFDGNVYAHGVWQIQRTLYHQSKIVRGIDDVVCYFLQHKMPVALISSVHTKAFKILHSKLHGFEKNFCHIVHADEVVEGKPKPEILIKAARLFHDGPRSLNKYLVIDSSYQGALAAKAAGMQVILCTDEHMPKDMQAAANVVLHHMDDFDPTEFHLPAKKK</sequence>
<dbReference type="GO" id="GO:0043136">
    <property type="term" value="F:sn-glycerol 3-phosphatase activity"/>
    <property type="evidence" value="ECO:0007669"/>
    <property type="project" value="TreeGrafter"/>
</dbReference>
<evidence type="ECO:0000313" key="2">
    <source>
        <dbReference type="Proteomes" id="UP001152798"/>
    </source>
</evidence>
<proteinExistence type="predicted"/>
<dbReference type="AlphaFoldDB" id="A0A9P0MU21"/>
<accession>A0A9P0MU21</accession>
<gene>
    <name evidence="1" type="ORF">NEZAVI_LOCUS12003</name>
</gene>
<dbReference type="InterPro" id="IPR036412">
    <property type="entry name" value="HAD-like_sf"/>
</dbReference>
<dbReference type="InterPro" id="IPR023214">
    <property type="entry name" value="HAD_sf"/>
</dbReference>
<dbReference type="Gene3D" id="3.40.50.1000">
    <property type="entry name" value="HAD superfamily/HAD-like"/>
    <property type="match status" value="1"/>
</dbReference>
<name>A0A9P0MU21_NEZVI</name>
<reference evidence="1" key="1">
    <citation type="submission" date="2022-01" db="EMBL/GenBank/DDBJ databases">
        <authorList>
            <person name="King R."/>
        </authorList>
    </citation>
    <scope>NUCLEOTIDE SEQUENCE</scope>
</reference>
<keyword evidence="2" id="KW-1185">Reference proteome</keyword>
<evidence type="ECO:0000313" key="1">
    <source>
        <dbReference type="EMBL" id="CAH1403391.1"/>
    </source>
</evidence>
<dbReference type="InterPro" id="IPR041492">
    <property type="entry name" value="HAD_2"/>
</dbReference>